<keyword evidence="10 14" id="KW-1133">Transmembrane helix</keyword>
<evidence type="ECO:0000256" key="5">
    <source>
        <dbReference type="ARBA" id="ARBA00022723"/>
    </source>
</evidence>
<dbReference type="InterPro" id="IPR023298">
    <property type="entry name" value="ATPase_P-typ_TM_dom_sf"/>
</dbReference>
<feature type="domain" description="Cation-transporting P-type ATPase N-terminal" evidence="17">
    <location>
        <begin position="3"/>
        <end position="60"/>
    </location>
</feature>
<dbReference type="InterPro" id="IPR023299">
    <property type="entry name" value="ATPase_P-typ_cyto_dom_N"/>
</dbReference>
<feature type="transmembrane region" description="Helical" evidence="14">
    <location>
        <begin position="45"/>
        <end position="64"/>
    </location>
</feature>
<dbReference type="GO" id="GO:0012505">
    <property type="term" value="C:endomembrane system"/>
    <property type="evidence" value="ECO:0007669"/>
    <property type="project" value="UniProtKB-SubCell"/>
</dbReference>
<dbReference type="InterPro" id="IPR044492">
    <property type="entry name" value="P_typ_ATPase_HD_dom"/>
</dbReference>
<dbReference type="InterPro" id="IPR001757">
    <property type="entry name" value="P_typ_ATPase"/>
</dbReference>
<dbReference type="AlphaFoldDB" id="A0A089ZB96"/>
<evidence type="ECO:0000259" key="15">
    <source>
        <dbReference type="Pfam" id="PF00122"/>
    </source>
</evidence>
<evidence type="ECO:0000256" key="12">
    <source>
        <dbReference type="ARBA" id="ARBA00023065"/>
    </source>
</evidence>
<keyword evidence="8" id="KW-0067">ATP-binding</keyword>
<dbReference type="InterPro" id="IPR023214">
    <property type="entry name" value="HAD_sf"/>
</dbReference>
<dbReference type="OrthoDB" id="8588at2157"/>
<dbReference type="Gene3D" id="2.70.150.10">
    <property type="entry name" value="Calcium-transporting ATPase, cytoplasmic transduction domain A"/>
    <property type="match status" value="1"/>
</dbReference>
<dbReference type="RefSeq" id="WP_048084653.1">
    <property type="nucleotide sequence ID" value="NZ_CP006933.1"/>
</dbReference>
<keyword evidence="12" id="KW-0406">Ion transport</keyword>
<evidence type="ECO:0000259" key="17">
    <source>
        <dbReference type="Pfam" id="PF00690"/>
    </source>
</evidence>
<evidence type="ECO:0000256" key="10">
    <source>
        <dbReference type="ARBA" id="ARBA00022989"/>
    </source>
</evidence>
<dbReference type="Gene3D" id="3.40.1110.10">
    <property type="entry name" value="Calcium-transporting ATPase, cytoplasmic domain N"/>
    <property type="match status" value="2"/>
</dbReference>
<dbReference type="KEGG" id="mfc:BRM9_0474"/>
<feature type="transmembrane region" description="Helical" evidence="14">
    <location>
        <begin position="785"/>
        <end position="804"/>
    </location>
</feature>
<evidence type="ECO:0000256" key="1">
    <source>
        <dbReference type="ARBA" id="ARBA00004127"/>
    </source>
</evidence>
<keyword evidence="5" id="KW-0479">Metal-binding</keyword>
<keyword evidence="7" id="KW-0187">Copper transport</keyword>
<evidence type="ECO:0000259" key="16">
    <source>
        <dbReference type="Pfam" id="PF00689"/>
    </source>
</evidence>
<dbReference type="Gene3D" id="1.20.1110.10">
    <property type="entry name" value="Calcium-transporting ATPase, transmembrane domain"/>
    <property type="match status" value="2"/>
</dbReference>
<feature type="transmembrane region" description="Helical" evidence="14">
    <location>
        <begin position="752"/>
        <end position="773"/>
    </location>
</feature>
<keyword evidence="11" id="KW-0186">Copper</keyword>
<dbReference type="NCBIfam" id="TIGR01494">
    <property type="entry name" value="ATPase_P-type"/>
    <property type="match status" value="3"/>
</dbReference>
<dbReference type="PRINTS" id="PR00119">
    <property type="entry name" value="CATATPASE"/>
</dbReference>
<dbReference type="InterPro" id="IPR050510">
    <property type="entry name" value="Cation_transp_ATPase_P-type"/>
</dbReference>
<proteinExistence type="predicted"/>
<name>A0A089ZB96_METFO</name>
<dbReference type="SUPFAM" id="SSF56784">
    <property type="entry name" value="HAD-like"/>
    <property type="match status" value="1"/>
</dbReference>
<dbReference type="InterPro" id="IPR008250">
    <property type="entry name" value="ATPase_P-typ_transduc_dom_A_sf"/>
</dbReference>
<dbReference type="Gene3D" id="3.40.50.1000">
    <property type="entry name" value="HAD superfamily/HAD-like"/>
    <property type="match status" value="2"/>
</dbReference>
<dbReference type="GO" id="GO:1902600">
    <property type="term" value="P:proton transmembrane transport"/>
    <property type="evidence" value="ECO:0007669"/>
    <property type="project" value="TreeGrafter"/>
</dbReference>
<dbReference type="Pfam" id="PF00689">
    <property type="entry name" value="Cation_ATPase_C"/>
    <property type="match status" value="1"/>
</dbReference>
<evidence type="ECO:0000256" key="7">
    <source>
        <dbReference type="ARBA" id="ARBA00022796"/>
    </source>
</evidence>
<evidence type="ECO:0000313" key="18">
    <source>
        <dbReference type="EMBL" id="AIS31297.1"/>
    </source>
</evidence>
<dbReference type="GeneID" id="24791627"/>
<keyword evidence="6" id="KW-0547">Nucleotide-binding</keyword>
<comment type="subcellular location">
    <subcellularLocation>
        <location evidence="1">Endomembrane system</location>
        <topology evidence="1">Multi-pass membrane protein</topology>
    </subcellularLocation>
</comment>
<protein>
    <recommendedName>
        <fullName evidence="2">P-type Cu(+) transporter</fullName>
        <ecNumber evidence="2">7.2.2.8</ecNumber>
    </recommendedName>
</protein>
<dbReference type="GO" id="GO:0036376">
    <property type="term" value="P:sodium ion export across plasma membrane"/>
    <property type="evidence" value="ECO:0007669"/>
    <property type="project" value="TreeGrafter"/>
</dbReference>
<feature type="transmembrane region" description="Helical" evidence="14">
    <location>
        <begin position="646"/>
        <end position="667"/>
    </location>
</feature>
<feature type="transmembrane region" description="Helical" evidence="14">
    <location>
        <begin position="236"/>
        <end position="254"/>
    </location>
</feature>
<dbReference type="GO" id="GO:0016887">
    <property type="term" value="F:ATP hydrolysis activity"/>
    <property type="evidence" value="ECO:0007669"/>
    <property type="project" value="InterPro"/>
</dbReference>
<feature type="transmembrane region" description="Helical" evidence="14">
    <location>
        <begin position="816"/>
        <end position="835"/>
    </location>
</feature>
<dbReference type="GO" id="GO:0005391">
    <property type="term" value="F:P-type sodium:potassium-exchanging transporter activity"/>
    <property type="evidence" value="ECO:0007669"/>
    <property type="project" value="TreeGrafter"/>
</dbReference>
<gene>
    <name evidence="18" type="ORF">BRM9_0474</name>
</gene>
<dbReference type="SUPFAM" id="SSF81653">
    <property type="entry name" value="Calcium ATPase, transduction domain A"/>
    <property type="match status" value="1"/>
</dbReference>
<dbReference type="SUPFAM" id="SSF81660">
    <property type="entry name" value="Metal cation-transporting ATPase, ATP-binding domain N"/>
    <property type="match status" value="1"/>
</dbReference>
<evidence type="ECO:0000313" key="19">
    <source>
        <dbReference type="Proteomes" id="UP000029661"/>
    </source>
</evidence>
<evidence type="ECO:0000256" key="6">
    <source>
        <dbReference type="ARBA" id="ARBA00022741"/>
    </source>
</evidence>
<dbReference type="InterPro" id="IPR059000">
    <property type="entry name" value="ATPase_P-type_domA"/>
</dbReference>
<dbReference type="GO" id="GO:0030007">
    <property type="term" value="P:intracellular potassium ion homeostasis"/>
    <property type="evidence" value="ECO:0007669"/>
    <property type="project" value="TreeGrafter"/>
</dbReference>
<dbReference type="GO" id="GO:1990573">
    <property type="term" value="P:potassium ion import across plasma membrane"/>
    <property type="evidence" value="ECO:0007669"/>
    <property type="project" value="TreeGrafter"/>
</dbReference>
<dbReference type="GO" id="GO:0005886">
    <property type="term" value="C:plasma membrane"/>
    <property type="evidence" value="ECO:0007669"/>
    <property type="project" value="TreeGrafter"/>
</dbReference>
<feature type="domain" description="Cation-transporting P-type ATPase C-terminal" evidence="16">
    <location>
        <begin position="670"/>
        <end position="841"/>
    </location>
</feature>
<keyword evidence="9" id="KW-1278">Translocase</keyword>
<organism evidence="18 19">
    <name type="scientific">Methanobacterium formicicum</name>
    <dbReference type="NCBI Taxonomy" id="2162"/>
    <lineage>
        <taxon>Archaea</taxon>
        <taxon>Methanobacteriati</taxon>
        <taxon>Methanobacteriota</taxon>
        <taxon>Methanomada group</taxon>
        <taxon>Methanobacteria</taxon>
        <taxon>Methanobacteriales</taxon>
        <taxon>Methanobacteriaceae</taxon>
        <taxon>Methanobacterium</taxon>
    </lineage>
</organism>
<evidence type="ECO:0000256" key="13">
    <source>
        <dbReference type="ARBA" id="ARBA00023136"/>
    </source>
</evidence>
<keyword evidence="3" id="KW-0813">Transport</keyword>
<evidence type="ECO:0000256" key="2">
    <source>
        <dbReference type="ARBA" id="ARBA00012517"/>
    </source>
</evidence>
<evidence type="ECO:0000256" key="3">
    <source>
        <dbReference type="ARBA" id="ARBA00022448"/>
    </source>
</evidence>
<feature type="transmembrane region" description="Helical" evidence="14">
    <location>
        <begin position="266"/>
        <end position="290"/>
    </location>
</feature>
<sequence>MVNELDIENIKGLEEGEVSQKIKEEGYNELPSSEKRSFFTIVLEVIREPMFLLLIGCGTIYLILGDLQEALMLLAFVFVIMGITFYQERKTERTLEALRDLSSPRALVIRDGKEKRIPGREVVTGDIIMLKEGDRVPADGVVLDCSNLLVNESLLTGESVPVRKVQCGGVMDMHPPGGDELPSVYSGTLVVQGQGVAQVVSTGLNTEMGRIGKRLQTLETEDTSLQKETRTLVRNMALIGVALCAAVVVIYGITRMDWLNGFLAGITLAMAILPEEFPVVLTIFLALGAWRISRKNVLTRRSHAIQALGSTTVLCVDKTGTLTLNQMSVDMIMNGDDFYQVTRGTDHLPESFHELVEFSILASQRDPFDPMEKSLKEFGNDTLQETEHLHEDWKLIREYPLSQELLAMSHVWQSPDGEDYIIAAKGAPEAVADLCHMESAELEQLSRNISHMASEGLRIIGVARARFKKTDLPCKQHDFNFQFLGLVGFLDPVREEVPQAVEECYQAGIRVVMITGDYPGTARNIAQKIGLKDPERIITGDQLNEMDDETLKEQVKDINIFARMVPEMKLRLVEAFKSNGETVAMTGDGVNDAPALKSAQIGISMGGRGTDVAREASSLVLLQDDFSSIVSSVKMGRRIYDNLKKATAYIFAVHVPIIGMSFLPVLFQWPLVLFPVQIVFLELIIDPACSIVFEAEKAEANAMKRPPRSSSETLFNRQNIGMSILQGIVVLVVVLAVYLVGLNLQGESSARTLSYITLIFANLALILTNRSWSRTIIHTLRTPNSALWWVLGGAVLFLAAVLYFPPLQQLFKFCPLNLWEILGCFLAGMLSVIWFEGLKWFKNRPKDNLEPSR</sequence>
<dbReference type="FunFam" id="3.40.50.1000:FF:000144">
    <property type="entry name" value="copper-transporting ATPase 1 isoform X2"/>
    <property type="match status" value="1"/>
</dbReference>
<feature type="transmembrane region" description="Helical" evidence="14">
    <location>
        <begin position="714"/>
        <end position="740"/>
    </location>
</feature>
<dbReference type="Pfam" id="PF00690">
    <property type="entry name" value="Cation_ATPase_N"/>
    <property type="match status" value="1"/>
</dbReference>
<keyword evidence="4 14" id="KW-0812">Transmembrane</keyword>
<dbReference type="GO" id="GO:0006883">
    <property type="term" value="P:intracellular sodium ion homeostasis"/>
    <property type="evidence" value="ECO:0007669"/>
    <property type="project" value="TreeGrafter"/>
</dbReference>
<evidence type="ECO:0000256" key="14">
    <source>
        <dbReference type="SAM" id="Phobius"/>
    </source>
</evidence>
<dbReference type="SFLD" id="SFLDG00002">
    <property type="entry name" value="C1.7:_P-type_atpase_like"/>
    <property type="match status" value="1"/>
</dbReference>
<dbReference type="InterPro" id="IPR004014">
    <property type="entry name" value="ATPase_P-typ_cation-transptr_N"/>
</dbReference>
<feature type="domain" description="P-type ATPase A" evidence="15">
    <location>
        <begin position="101"/>
        <end position="215"/>
    </location>
</feature>
<dbReference type="PRINTS" id="PR00120">
    <property type="entry name" value="HATPASE"/>
</dbReference>
<feature type="transmembrane region" description="Helical" evidence="14">
    <location>
        <begin position="70"/>
        <end position="86"/>
    </location>
</feature>
<dbReference type="Proteomes" id="UP000029661">
    <property type="component" value="Chromosome"/>
</dbReference>
<dbReference type="SFLD" id="SFLDF00027">
    <property type="entry name" value="p-type_atpase"/>
    <property type="match status" value="1"/>
</dbReference>
<evidence type="ECO:0000256" key="8">
    <source>
        <dbReference type="ARBA" id="ARBA00022840"/>
    </source>
</evidence>
<evidence type="ECO:0000256" key="9">
    <source>
        <dbReference type="ARBA" id="ARBA00022967"/>
    </source>
</evidence>
<dbReference type="InterPro" id="IPR006068">
    <property type="entry name" value="ATPase_P-typ_cation-transptr_C"/>
</dbReference>
<dbReference type="STRING" id="2162.BRM9_0474"/>
<dbReference type="InterPro" id="IPR018303">
    <property type="entry name" value="ATPase_P-typ_P_site"/>
</dbReference>
<dbReference type="GO" id="GO:0005524">
    <property type="term" value="F:ATP binding"/>
    <property type="evidence" value="ECO:0007669"/>
    <property type="project" value="UniProtKB-KW"/>
</dbReference>
<dbReference type="SFLD" id="SFLDS00003">
    <property type="entry name" value="Haloacid_Dehalogenase"/>
    <property type="match status" value="1"/>
</dbReference>
<dbReference type="InterPro" id="IPR036412">
    <property type="entry name" value="HAD-like_sf"/>
</dbReference>
<dbReference type="EC" id="7.2.2.8" evidence="2"/>
<dbReference type="SUPFAM" id="SSF81665">
    <property type="entry name" value="Calcium ATPase, transmembrane domain M"/>
    <property type="match status" value="1"/>
</dbReference>
<evidence type="ECO:0000256" key="4">
    <source>
        <dbReference type="ARBA" id="ARBA00022692"/>
    </source>
</evidence>
<dbReference type="Pfam" id="PF00702">
    <property type="entry name" value="Hydrolase"/>
    <property type="match status" value="1"/>
</dbReference>
<reference evidence="18 19" key="1">
    <citation type="submission" date="2013-12" db="EMBL/GenBank/DDBJ databases">
        <title>The complete genome sequence of Methanobacterium sp. BRM9.</title>
        <authorList>
            <consortium name="Pastoral Greenhouse Gas Research Consortium"/>
            <person name="Kelly W.J."/>
            <person name="Leahy S.C."/>
            <person name="Perry R."/>
            <person name="Li D."/>
            <person name="Altermann E."/>
            <person name="Lambie S.C."/>
            <person name="Attwood G.T."/>
        </authorList>
    </citation>
    <scope>NUCLEOTIDE SEQUENCE [LARGE SCALE GENOMIC DNA]</scope>
    <source>
        <strain evidence="18 19">BRM9</strain>
    </source>
</reference>
<dbReference type="Pfam" id="PF00122">
    <property type="entry name" value="E1-E2_ATPase"/>
    <property type="match status" value="1"/>
</dbReference>
<dbReference type="PANTHER" id="PTHR43294">
    <property type="entry name" value="SODIUM/POTASSIUM-TRANSPORTING ATPASE SUBUNIT ALPHA"/>
    <property type="match status" value="1"/>
</dbReference>
<dbReference type="EMBL" id="CP006933">
    <property type="protein sequence ID" value="AIS31297.1"/>
    <property type="molecule type" value="Genomic_DNA"/>
</dbReference>
<dbReference type="PROSITE" id="PS00154">
    <property type="entry name" value="ATPASE_E1_E2"/>
    <property type="match status" value="1"/>
</dbReference>
<dbReference type="GO" id="GO:0046872">
    <property type="term" value="F:metal ion binding"/>
    <property type="evidence" value="ECO:0007669"/>
    <property type="project" value="UniProtKB-KW"/>
</dbReference>
<dbReference type="PANTHER" id="PTHR43294:SF20">
    <property type="entry name" value="P-TYPE ATPASE"/>
    <property type="match status" value="1"/>
</dbReference>
<keyword evidence="13 14" id="KW-0472">Membrane</keyword>
<feature type="transmembrane region" description="Helical" evidence="14">
    <location>
        <begin position="673"/>
        <end position="693"/>
    </location>
</feature>
<dbReference type="GO" id="GO:0140581">
    <property type="term" value="F:P-type monovalent copper transporter activity"/>
    <property type="evidence" value="ECO:0007669"/>
    <property type="project" value="UniProtKB-EC"/>
</dbReference>
<evidence type="ECO:0000256" key="11">
    <source>
        <dbReference type="ARBA" id="ARBA00023008"/>
    </source>
</evidence>
<accession>A0A089ZB96</accession>